<keyword evidence="2" id="KW-1185">Reference proteome</keyword>
<dbReference type="InterPro" id="IPR036291">
    <property type="entry name" value="NAD(P)-bd_dom_sf"/>
</dbReference>
<name>A0A2J6QU12_HYAVF</name>
<gene>
    <name evidence="1" type="ORF">L207DRAFT_520639</name>
</gene>
<dbReference type="AlphaFoldDB" id="A0A2J6QU12"/>
<dbReference type="Proteomes" id="UP000235786">
    <property type="component" value="Unassembled WGS sequence"/>
</dbReference>
<proteinExistence type="predicted"/>
<evidence type="ECO:0008006" key="3">
    <source>
        <dbReference type="Google" id="ProtNLM"/>
    </source>
</evidence>
<dbReference type="SUPFAM" id="SSF51735">
    <property type="entry name" value="NAD(P)-binding Rossmann-fold domains"/>
    <property type="match status" value="1"/>
</dbReference>
<dbReference type="STRING" id="1149755.A0A2J6QU12"/>
<dbReference type="Gene3D" id="3.40.50.720">
    <property type="entry name" value="NAD(P)-binding Rossmann-like Domain"/>
    <property type="match status" value="1"/>
</dbReference>
<evidence type="ECO:0000313" key="1">
    <source>
        <dbReference type="EMBL" id="PMD29740.1"/>
    </source>
</evidence>
<sequence length="92" mass="10097">MVWQSLFSEKPTAPAAWVHVRDVADAHIKALEANIGTGTEILPSGSKPASPWEEIVSFVKLNYPGLGWKLQPPFKGGWNVDVSKSDQILQIN</sequence>
<dbReference type="OrthoDB" id="2735536at2759"/>
<dbReference type="EMBL" id="KZ613971">
    <property type="protein sequence ID" value="PMD29740.1"/>
    <property type="molecule type" value="Genomic_DNA"/>
</dbReference>
<protein>
    <recommendedName>
        <fullName evidence="3">NAD-dependent epimerase/dehydratase domain-containing protein</fullName>
    </recommendedName>
</protein>
<evidence type="ECO:0000313" key="2">
    <source>
        <dbReference type="Proteomes" id="UP000235786"/>
    </source>
</evidence>
<reference evidence="1 2" key="1">
    <citation type="submission" date="2016-04" db="EMBL/GenBank/DDBJ databases">
        <title>A degradative enzymes factory behind the ericoid mycorrhizal symbiosis.</title>
        <authorList>
            <consortium name="DOE Joint Genome Institute"/>
            <person name="Martino E."/>
            <person name="Morin E."/>
            <person name="Grelet G."/>
            <person name="Kuo A."/>
            <person name="Kohler A."/>
            <person name="Daghino S."/>
            <person name="Barry K."/>
            <person name="Choi C."/>
            <person name="Cichocki N."/>
            <person name="Clum A."/>
            <person name="Copeland A."/>
            <person name="Hainaut M."/>
            <person name="Haridas S."/>
            <person name="Labutti K."/>
            <person name="Lindquist E."/>
            <person name="Lipzen A."/>
            <person name="Khouja H.-R."/>
            <person name="Murat C."/>
            <person name="Ohm R."/>
            <person name="Olson A."/>
            <person name="Spatafora J."/>
            <person name="Veneault-Fourrey C."/>
            <person name="Henrissat B."/>
            <person name="Grigoriev I."/>
            <person name="Martin F."/>
            <person name="Perotto S."/>
        </authorList>
    </citation>
    <scope>NUCLEOTIDE SEQUENCE [LARGE SCALE GENOMIC DNA]</scope>
    <source>
        <strain evidence="1 2">F</strain>
    </source>
</reference>
<accession>A0A2J6QU12</accession>
<organism evidence="1 2">
    <name type="scientific">Hyaloscypha variabilis (strain UAMH 11265 / GT02V1 / F)</name>
    <name type="common">Meliniomyces variabilis</name>
    <dbReference type="NCBI Taxonomy" id="1149755"/>
    <lineage>
        <taxon>Eukaryota</taxon>
        <taxon>Fungi</taxon>
        <taxon>Dikarya</taxon>
        <taxon>Ascomycota</taxon>
        <taxon>Pezizomycotina</taxon>
        <taxon>Leotiomycetes</taxon>
        <taxon>Helotiales</taxon>
        <taxon>Hyaloscyphaceae</taxon>
        <taxon>Hyaloscypha</taxon>
        <taxon>Hyaloscypha variabilis</taxon>
    </lineage>
</organism>